<dbReference type="EMBL" id="QGDO01000002">
    <property type="protein sequence ID" value="PWJ42599.1"/>
    <property type="molecule type" value="Genomic_DNA"/>
</dbReference>
<gene>
    <name evidence="7" type="ORF">BC781_102143</name>
</gene>
<reference evidence="7 8" key="1">
    <citation type="submission" date="2018-03" db="EMBL/GenBank/DDBJ databases">
        <title>Genomic Encyclopedia of Archaeal and Bacterial Type Strains, Phase II (KMG-II): from individual species to whole genera.</title>
        <authorList>
            <person name="Goeker M."/>
        </authorList>
    </citation>
    <scope>NUCLEOTIDE SEQUENCE [LARGE SCALE GENOMIC DNA]</scope>
    <source>
        <strain evidence="7 8">DSM 28229</strain>
    </source>
</reference>
<keyword evidence="3 6" id="KW-0812">Transmembrane</keyword>
<feature type="transmembrane region" description="Helical" evidence="6">
    <location>
        <begin position="343"/>
        <end position="365"/>
    </location>
</feature>
<feature type="transmembrane region" description="Helical" evidence="6">
    <location>
        <begin position="131"/>
        <end position="151"/>
    </location>
</feature>
<evidence type="ECO:0000256" key="4">
    <source>
        <dbReference type="ARBA" id="ARBA00022989"/>
    </source>
</evidence>
<sequence>MVNNRAVQFIGRLFKVLVVLFVFLVALELMSKGFKLLGGDTAKDIFSVTDNPFIGLLIGMLSTAIIQSSSTSTSMIVAIVASGSLTLHQAVPMIMGANIGTSVTSTIVALGHMGDKKEFRNAISAATVHDFFNLIVVTILFPLQITTHFLSNLGGSLADFFYDIGLSGSGEVFNILSVTVKPAAGFLGGLIEYNHFLMIGLGVVILFISLRVFTTLLKSFFVGTSQEKMEQIVFGSPIKSLTWGTLITAGVQSSSVTTALAVPLVAAGKVNLKQVFPFLMGANIGTTVTALLAALSQNEAALAIACCHLLFNCLGVGILFPIQFIRNIPIFLAERLGKLSEKYRFIGLVYILVVFFLIPFSLIYATSEEFGTYDVSRNTQEETLAKREQI</sequence>
<evidence type="ECO:0000313" key="8">
    <source>
        <dbReference type="Proteomes" id="UP000245535"/>
    </source>
</evidence>
<evidence type="ECO:0000256" key="6">
    <source>
        <dbReference type="SAM" id="Phobius"/>
    </source>
</evidence>
<feature type="transmembrane region" description="Helical" evidence="6">
    <location>
        <begin position="198"/>
        <end position="221"/>
    </location>
</feature>
<dbReference type="GO" id="GO:0005436">
    <property type="term" value="F:sodium:phosphate symporter activity"/>
    <property type="evidence" value="ECO:0007669"/>
    <property type="project" value="InterPro"/>
</dbReference>
<keyword evidence="8" id="KW-1185">Reference proteome</keyword>
<feature type="transmembrane region" description="Helical" evidence="6">
    <location>
        <begin position="301"/>
        <end position="322"/>
    </location>
</feature>
<dbReference type="GO" id="GO:0005886">
    <property type="term" value="C:plasma membrane"/>
    <property type="evidence" value="ECO:0007669"/>
    <property type="project" value="UniProtKB-SubCell"/>
</dbReference>
<feature type="transmembrane region" description="Helical" evidence="6">
    <location>
        <begin position="6"/>
        <end position="27"/>
    </location>
</feature>
<keyword evidence="5 6" id="KW-0472">Membrane</keyword>
<feature type="transmembrane region" description="Helical" evidence="6">
    <location>
        <begin position="241"/>
        <end position="268"/>
    </location>
</feature>
<accession>A0A315ZBR4</accession>
<dbReference type="Pfam" id="PF02690">
    <property type="entry name" value="Na_Pi_cotrans"/>
    <property type="match status" value="2"/>
</dbReference>
<dbReference type="OrthoDB" id="9763003at2"/>
<keyword evidence="4 6" id="KW-1133">Transmembrane helix</keyword>
<dbReference type="Proteomes" id="UP000245535">
    <property type="component" value="Unassembled WGS sequence"/>
</dbReference>
<protein>
    <submittedName>
        <fullName evidence="7">Sodium-dependent phosphate cotransporter</fullName>
    </submittedName>
</protein>
<dbReference type="AlphaFoldDB" id="A0A315ZBR4"/>
<name>A0A315ZBR4_SEDFL</name>
<dbReference type="InterPro" id="IPR003841">
    <property type="entry name" value="Na/Pi_transpt"/>
</dbReference>
<feature type="transmembrane region" description="Helical" evidence="6">
    <location>
        <begin position="275"/>
        <end position="295"/>
    </location>
</feature>
<keyword evidence="2" id="KW-1003">Cell membrane</keyword>
<evidence type="ECO:0000256" key="1">
    <source>
        <dbReference type="ARBA" id="ARBA00004651"/>
    </source>
</evidence>
<evidence type="ECO:0000256" key="5">
    <source>
        <dbReference type="ARBA" id="ARBA00023136"/>
    </source>
</evidence>
<dbReference type="NCBIfam" id="NF037997">
    <property type="entry name" value="Na_Pi_symport"/>
    <property type="match status" value="2"/>
</dbReference>
<dbReference type="RefSeq" id="WP_109616736.1">
    <property type="nucleotide sequence ID" value="NZ_QGDO01000002.1"/>
</dbReference>
<evidence type="ECO:0000256" key="2">
    <source>
        <dbReference type="ARBA" id="ARBA00022475"/>
    </source>
</evidence>
<dbReference type="GO" id="GO:0044341">
    <property type="term" value="P:sodium-dependent phosphate transport"/>
    <property type="evidence" value="ECO:0007669"/>
    <property type="project" value="InterPro"/>
</dbReference>
<comment type="caution">
    <text evidence="7">The sequence shown here is derived from an EMBL/GenBank/DDBJ whole genome shotgun (WGS) entry which is preliminary data.</text>
</comment>
<dbReference type="PANTHER" id="PTHR10010">
    <property type="entry name" value="SOLUTE CARRIER FAMILY 34 SODIUM PHOSPHATE , MEMBER 2-RELATED"/>
    <property type="match status" value="1"/>
</dbReference>
<evidence type="ECO:0000313" key="7">
    <source>
        <dbReference type="EMBL" id="PWJ42599.1"/>
    </source>
</evidence>
<organism evidence="7 8">
    <name type="scientific">Sediminitomix flava</name>
    <dbReference type="NCBI Taxonomy" id="379075"/>
    <lineage>
        <taxon>Bacteria</taxon>
        <taxon>Pseudomonadati</taxon>
        <taxon>Bacteroidota</taxon>
        <taxon>Cytophagia</taxon>
        <taxon>Cytophagales</taxon>
        <taxon>Flammeovirgaceae</taxon>
        <taxon>Sediminitomix</taxon>
    </lineage>
</organism>
<comment type="subcellular location">
    <subcellularLocation>
        <location evidence="1">Cell membrane</location>
        <topology evidence="1">Multi-pass membrane protein</topology>
    </subcellularLocation>
</comment>
<evidence type="ECO:0000256" key="3">
    <source>
        <dbReference type="ARBA" id="ARBA00022692"/>
    </source>
</evidence>
<feature type="transmembrane region" description="Helical" evidence="6">
    <location>
        <begin position="87"/>
        <end position="110"/>
    </location>
</feature>
<feature type="transmembrane region" description="Helical" evidence="6">
    <location>
        <begin position="171"/>
        <end position="191"/>
    </location>
</feature>
<dbReference type="PANTHER" id="PTHR10010:SF46">
    <property type="entry name" value="SODIUM-DEPENDENT PHOSPHATE TRANSPORT PROTEIN 2B"/>
    <property type="match status" value="1"/>
</dbReference>
<proteinExistence type="predicted"/>